<evidence type="ECO:0000313" key="3">
    <source>
        <dbReference type="Proteomes" id="UP000248301"/>
    </source>
</evidence>
<keyword evidence="1" id="KW-1133">Transmembrane helix</keyword>
<protein>
    <submittedName>
        <fullName evidence="2">Uncharacterized protein</fullName>
    </submittedName>
</protein>
<proteinExistence type="predicted"/>
<dbReference type="EMBL" id="NKUF01000032">
    <property type="protein sequence ID" value="PYD62488.1"/>
    <property type="molecule type" value="Genomic_DNA"/>
</dbReference>
<accession>A0A318PTK2</accession>
<organism evidence="2 3">
    <name type="scientific">Gluconacetobacter entanii</name>
    <dbReference type="NCBI Taxonomy" id="108528"/>
    <lineage>
        <taxon>Bacteria</taxon>
        <taxon>Pseudomonadati</taxon>
        <taxon>Pseudomonadota</taxon>
        <taxon>Alphaproteobacteria</taxon>
        <taxon>Acetobacterales</taxon>
        <taxon>Acetobacteraceae</taxon>
        <taxon>Gluconacetobacter</taxon>
    </lineage>
</organism>
<sequence length="122" mass="12970">MPPATAIARESRAPMNHALNLLGNMLFGLIGLVIAGIVMVEGFMAAMLDTIGIHGQVQRAVLTLVLVALIIAAFRVFGRAFGLLAAVFLTLLLLQALFGDPADGDRIRARHHAEASSAAWRI</sequence>
<reference evidence="2 3" key="1">
    <citation type="submission" date="2017-07" db="EMBL/GenBank/DDBJ databases">
        <title>A draft genome sequence of Gluconacetobacter entanii LTH 4560.</title>
        <authorList>
            <person name="Skraban J."/>
            <person name="Cleenwerck I."/>
            <person name="Vandamme P."/>
            <person name="Trcek J."/>
        </authorList>
    </citation>
    <scope>NUCLEOTIDE SEQUENCE [LARGE SCALE GENOMIC DNA]</scope>
    <source>
        <strain evidence="2 3">LTH 4560</strain>
    </source>
</reference>
<evidence type="ECO:0000313" key="2">
    <source>
        <dbReference type="EMBL" id="PYD62488.1"/>
    </source>
</evidence>
<feature type="transmembrane region" description="Helical" evidence="1">
    <location>
        <begin position="60"/>
        <end position="77"/>
    </location>
</feature>
<feature type="transmembrane region" description="Helical" evidence="1">
    <location>
        <begin position="83"/>
        <end position="102"/>
    </location>
</feature>
<dbReference type="Proteomes" id="UP000248301">
    <property type="component" value="Unassembled WGS sequence"/>
</dbReference>
<name>A0A318PTK2_9PROT</name>
<feature type="transmembrane region" description="Helical" evidence="1">
    <location>
        <begin position="25"/>
        <end position="48"/>
    </location>
</feature>
<keyword evidence="1" id="KW-0472">Membrane</keyword>
<gene>
    <name evidence="2" type="ORF">CFR72_12210</name>
</gene>
<evidence type="ECO:0000256" key="1">
    <source>
        <dbReference type="SAM" id="Phobius"/>
    </source>
</evidence>
<keyword evidence="1" id="KW-0812">Transmembrane</keyword>
<comment type="caution">
    <text evidence="2">The sequence shown here is derived from an EMBL/GenBank/DDBJ whole genome shotgun (WGS) entry which is preliminary data.</text>
</comment>
<dbReference type="AlphaFoldDB" id="A0A318PTK2"/>